<dbReference type="Proteomes" id="UP001472677">
    <property type="component" value="Unassembled WGS sequence"/>
</dbReference>
<keyword evidence="3" id="KW-1185">Reference proteome</keyword>
<feature type="compositionally biased region" description="Basic and acidic residues" evidence="1">
    <location>
        <begin position="81"/>
        <end position="96"/>
    </location>
</feature>
<feature type="region of interest" description="Disordered" evidence="1">
    <location>
        <begin position="75"/>
        <end position="96"/>
    </location>
</feature>
<protein>
    <submittedName>
        <fullName evidence="2">Uncharacterized protein</fullName>
    </submittedName>
</protein>
<name>A0ABR2CUS5_9ROSI</name>
<gene>
    <name evidence="2" type="ORF">V6N12_047917</name>
</gene>
<evidence type="ECO:0000313" key="2">
    <source>
        <dbReference type="EMBL" id="KAK8523397.1"/>
    </source>
</evidence>
<sequence length="122" mass="13971">MDESMNDFRELARLAMEAKAAGDEFPPPIERRVLTFGFLDRTVEVKEENRAWFAGSTVTRRFTVGGPVRRSNRILADGEAEPEKKGEVEKQENEKFGSHCKVSNETCLNLELRIFIDRKDHA</sequence>
<evidence type="ECO:0000313" key="3">
    <source>
        <dbReference type="Proteomes" id="UP001472677"/>
    </source>
</evidence>
<reference evidence="2 3" key="1">
    <citation type="journal article" date="2024" name="G3 (Bethesda)">
        <title>Genome assembly of Hibiscus sabdariffa L. provides insights into metabolisms of medicinal natural products.</title>
        <authorList>
            <person name="Kim T."/>
        </authorList>
    </citation>
    <scope>NUCLEOTIDE SEQUENCE [LARGE SCALE GENOMIC DNA]</scope>
    <source>
        <strain evidence="2">TK-2024</strain>
        <tissue evidence="2">Old leaves</tissue>
    </source>
</reference>
<accession>A0ABR2CUS5</accession>
<proteinExistence type="predicted"/>
<evidence type="ECO:0000256" key="1">
    <source>
        <dbReference type="SAM" id="MobiDB-lite"/>
    </source>
</evidence>
<comment type="caution">
    <text evidence="2">The sequence shown here is derived from an EMBL/GenBank/DDBJ whole genome shotgun (WGS) entry which is preliminary data.</text>
</comment>
<dbReference type="EMBL" id="JBBPBM010000043">
    <property type="protein sequence ID" value="KAK8523397.1"/>
    <property type="molecule type" value="Genomic_DNA"/>
</dbReference>
<organism evidence="2 3">
    <name type="scientific">Hibiscus sabdariffa</name>
    <name type="common">roselle</name>
    <dbReference type="NCBI Taxonomy" id="183260"/>
    <lineage>
        <taxon>Eukaryota</taxon>
        <taxon>Viridiplantae</taxon>
        <taxon>Streptophyta</taxon>
        <taxon>Embryophyta</taxon>
        <taxon>Tracheophyta</taxon>
        <taxon>Spermatophyta</taxon>
        <taxon>Magnoliopsida</taxon>
        <taxon>eudicotyledons</taxon>
        <taxon>Gunneridae</taxon>
        <taxon>Pentapetalae</taxon>
        <taxon>rosids</taxon>
        <taxon>malvids</taxon>
        <taxon>Malvales</taxon>
        <taxon>Malvaceae</taxon>
        <taxon>Malvoideae</taxon>
        <taxon>Hibiscus</taxon>
    </lineage>
</organism>